<evidence type="ECO:0000256" key="1">
    <source>
        <dbReference type="ARBA" id="ARBA00005672"/>
    </source>
</evidence>
<accession>A0AAD5UJQ1</accession>
<sequence length="947" mass="105997">MTIYLQQHVDASGFGTFALQLHPHPHPPALEEQQPLFAASSGATGFDLGLSAQQLFVSVGEDVAECSVCAFDFAFLSCGSSEHIHSPPKWQLQGLSNGPNSTAQIFKVTPHDLPIQGKGLEQLHEVTFNNTHLGEIPVSAPNKMIKSVRTQAACFEPTALSKDDADTPIRRVLGIQGPNVYMYDIPTAKVIGHEKLGVDTLNKLSYSPHAPFGSLLATCSQDSTISILDTRTMQPGNTCVVWSQPDAHNGDVMDVSFNNFIPYWLASSGEDGVVKFWDIRYLKGPAGRIDGHYGSIPSIAWSNTHCDMLASASLDRSCRVWSFSPNKATAKKPWKEFMVGFPGSEFENINQPNLEDHLIVGSTMIGEFTEYTSPVIAVAAASLHADTYYTITATGTISSHLIRSKMFEQLLTHKYENTFEFQVELGIHTRQLNDAYEAMINLSRNEYPKDKNLKKHEKDLIDLCSIPKPIPESAWGIAEFNELDMLKIKNDLIKYSYGLPPRFDAYPQWHSVISTFTQLQYDLAVLRHKICTGLEEGNWEVILKHEEEFMVGMEVDHEFIDVETIELVLKTLLVNKFKKGLTMGLGLGQLLADVPKYRWESLAELMSLMIFPTIFEQSDWLPDKDTDLMKNVSLVRQDTLERYLQHVKDENTKGNMDVRSSKLVKADDDRAAKKVIATTLGESKQALPMVSLELRMLKLIENPPEEYNEEIIRIMQNVLTDSGVAGRKGNLVPFEKTFSANSNMMYLKALLETKRFEEYFGVAINIMITAYPFDFSRTVLRQIDREGIVGAKAYVESMYASAMTNLNGVSSVPPLVAGIKFLKEAAAMVVKMTAHMMEGLDAFKQDKDCIDTLTKVTTILSGLMQQLSPSILKAFESMEKIQKSMLKEYALLVHDAIRVSQRAFPLRDNKPRNVAEKAAYGLIVQDEAQAIVEKLYRNYIKGESFSQ</sequence>
<evidence type="ECO:0000313" key="6">
    <source>
        <dbReference type="Proteomes" id="UP001210925"/>
    </source>
</evidence>
<name>A0AAD5UJQ1_9FUNG</name>
<dbReference type="Gene3D" id="2.130.10.10">
    <property type="entry name" value="YVTN repeat-like/Quinoprotein amine dehydrogenase"/>
    <property type="match status" value="1"/>
</dbReference>
<feature type="repeat" description="WD" evidence="4">
    <location>
        <begin position="245"/>
        <end position="280"/>
    </location>
</feature>
<dbReference type="GO" id="GO:0016567">
    <property type="term" value="P:protein ubiquitination"/>
    <property type="evidence" value="ECO:0007669"/>
    <property type="project" value="TreeGrafter"/>
</dbReference>
<dbReference type="InterPro" id="IPR015943">
    <property type="entry name" value="WD40/YVTN_repeat-like_dom_sf"/>
</dbReference>
<gene>
    <name evidence="5" type="ORF">HK103_005174</name>
</gene>
<evidence type="ECO:0000313" key="5">
    <source>
        <dbReference type="EMBL" id="KAJ3256679.1"/>
    </source>
</evidence>
<reference evidence="5" key="1">
    <citation type="submission" date="2020-05" db="EMBL/GenBank/DDBJ databases">
        <title>Phylogenomic resolution of chytrid fungi.</title>
        <authorList>
            <person name="Stajich J.E."/>
            <person name="Amses K."/>
            <person name="Simmons R."/>
            <person name="Seto K."/>
            <person name="Myers J."/>
            <person name="Bonds A."/>
            <person name="Quandt C.A."/>
            <person name="Barry K."/>
            <person name="Liu P."/>
            <person name="Grigoriev I."/>
            <person name="Longcore J.E."/>
            <person name="James T.Y."/>
        </authorList>
    </citation>
    <scope>NUCLEOTIDE SEQUENCE</scope>
    <source>
        <strain evidence="5">PLAUS21</strain>
    </source>
</reference>
<dbReference type="PROSITE" id="PS00678">
    <property type="entry name" value="WD_REPEATS_1"/>
    <property type="match status" value="1"/>
</dbReference>
<keyword evidence="2 4" id="KW-0853">WD repeat</keyword>
<dbReference type="PROSITE" id="PS50294">
    <property type="entry name" value="WD_REPEATS_REGION"/>
    <property type="match status" value="2"/>
</dbReference>
<dbReference type="InterPro" id="IPR040323">
    <property type="entry name" value="EIPR1"/>
</dbReference>
<dbReference type="PANTHER" id="PTHR14205:SF15">
    <property type="entry name" value="EARP AND GARP COMPLEX-INTERACTING PROTEIN 1"/>
    <property type="match status" value="1"/>
</dbReference>
<dbReference type="EMBL" id="JADGKB010000047">
    <property type="protein sequence ID" value="KAJ3256679.1"/>
    <property type="molecule type" value="Genomic_DNA"/>
</dbReference>
<feature type="repeat" description="WD" evidence="4">
    <location>
        <begin position="289"/>
        <end position="331"/>
    </location>
</feature>
<evidence type="ECO:0000256" key="4">
    <source>
        <dbReference type="PROSITE-ProRule" id="PRU00221"/>
    </source>
</evidence>
<comment type="similarity">
    <text evidence="1">Belongs to the WD repeat EIPR1 family.</text>
</comment>
<keyword evidence="3" id="KW-0677">Repeat</keyword>
<organism evidence="5 6">
    <name type="scientific">Boothiomyces macroporosus</name>
    <dbReference type="NCBI Taxonomy" id="261099"/>
    <lineage>
        <taxon>Eukaryota</taxon>
        <taxon>Fungi</taxon>
        <taxon>Fungi incertae sedis</taxon>
        <taxon>Chytridiomycota</taxon>
        <taxon>Chytridiomycota incertae sedis</taxon>
        <taxon>Chytridiomycetes</taxon>
        <taxon>Rhizophydiales</taxon>
        <taxon>Terramycetaceae</taxon>
        <taxon>Boothiomyces</taxon>
    </lineage>
</organism>
<dbReference type="Pfam" id="PF00400">
    <property type="entry name" value="WD40"/>
    <property type="match status" value="2"/>
</dbReference>
<keyword evidence="6" id="KW-1185">Reference proteome</keyword>
<dbReference type="PANTHER" id="PTHR14205">
    <property type="entry name" value="WD-REPEAT PROTEIN"/>
    <property type="match status" value="1"/>
</dbReference>
<comment type="caution">
    <text evidence="5">The sequence shown here is derived from an EMBL/GenBank/DDBJ whole genome shotgun (WGS) entry which is preliminary data.</text>
</comment>
<dbReference type="AlphaFoldDB" id="A0AAD5UJQ1"/>
<dbReference type="SUPFAM" id="SSF50978">
    <property type="entry name" value="WD40 repeat-like"/>
    <property type="match status" value="1"/>
</dbReference>
<dbReference type="InterPro" id="IPR019775">
    <property type="entry name" value="WD40_repeat_CS"/>
</dbReference>
<dbReference type="Proteomes" id="UP001210925">
    <property type="component" value="Unassembled WGS sequence"/>
</dbReference>
<protein>
    <submittedName>
        <fullName evidence="5">Uncharacterized protein</fullName>
    </submittedName>
</protein>
<dbReference type="PROSITE" id="PS50082">
    <property type="entry name" value="WD_REPEATS_2"/>
    <property type="match status" value="2"/>
</dbReference>
<evidence type="ECO:0000256" key="2">
    <source>
        <dbReference type="ARBA" id="ARBA00022574"/>
    </source>
</evidence>
<dbReference type="SMART" id="SM00320">
    <property type="entry name" value="WD40"/>
    <property type="match status" value="3"/>
</dbReference>
<proteinExistence type="inferred from homology"/>
<dbReference type="InterPro" id="IPR036322">
    <property type="entry name" value="WD40_repeat_dom_sf"/>
</dbReference>
<dbReference type="InterPro" id="IPR001680">
    <property type="entry name" value="WD40_rpt"/>
</dbReference>
<evidence type="ECO:0000256" key="3">
    <source>
        <dbReference type="ARBA" id="ARBA00022737"/>
    </source>
</evidence>